<name>A0ABW5BTE4_9BACI</name>
<dbReference type="InterPro" id="IPR012851">
    <property type="entry name" value="Spore_coat_CotF-like"/>
</dbReference>
<dbReference type="Gene3D" id="1.20.1260.10">
    <property type="match status" value="1"/>
</dbReference>
<dbReference type="Pfam" id="PF07875">
    <property type="entry name" value="Coat_F"/>
    <property type="match status" value="1"/>
</dbReference>
<dbReference type="Proteomes" id="UP001597318">
    <property type="component" value="Unassembled WGS sequence"/>
</dbReference>
<protein>
    <submittedName>
        <fullName evidence="4">Spore coat protein</fullName>
    </submittedName>
</protein>
<keyword evidence="4" id="KW-0946">Virion</keyword>
<dbReference type="PANTHER" id="PTHR39183">
    <property type="entry name" value="SPORE COAT PROTEIN F-LIKE PROTEIN YHCQ"/>
    <property type="match status" value="1"/>
</dbReference>
<accession>A0ABW5BTE4</accession>
<organism evidence="4 5">
    <name type="scientific">Metabacillus endolithicus</name>
    <dbReference type="NCBI Taxonomy" id="1535204"/>
    <lineage>
        <taxon>Bacteria</taxon>
        <taxon>Bacillati</taxon>
        <taxon>Bacillota</taxon>
        <taxon>Bacilli</taxon>
        <taxon>Bacillales</taxon>
        <taxon>Bacillaceae</taxon>
        <taxon>Metabacillus</taxon>
    </lineage>
</organism>
<comment type="subcellular location">
    <subcellularLocation>
        <location evidence="2">Spore coat</location>
    </subcellularLocation>
</comment>
<evidence type="ECO:0000256" key="1">
    <source>
        <dbReference type="ARBA" id="ARBA00022969"/>
    </source>
</evidence>
<gene>
    <name evidence="4" type="ORF">ACFSKK_03305</name>
</gene>
<comment type="caution">
    <text evidence="4">The sequence shown here is derived from an EMBL/GenBank/DDBJ whole genome shotgun (WGS) entry which is preliminary data.</text>
</comment>
<dbReference type="PANTHER" id="PTHR39183:SF1">
    <property type="entry name" value="SPORE COAT PROTEIN F-LIKE PROTEIN YHCQ"/>
    <property type="match status" value="1"/>
</dbReference>
<evidence type="ECO:0000313" key="5">
    <source>
        <dbReference type="Proteomes" id="UP001597318"/>
    </source>
</evidence>
<proteinExistence type="inferred from homology"/>
<dbReference type="EMBL" id="JBHUIK010000001">
    <property type="protein sequence ID" value="MFD2212735.1"/>
    <property type="molecule type" value="Genomic_DNA"/>
</dbReference>
<dbReference type="InterPro" id="IPR012347">
    <property type="entry name" value="Ferritin-like"/>
</dbReference>
<comment type="similarity">
    <text evidence="3">Belongs to the CotF family.</text>
</comment>
<evidence type="ECO:0000313" key="4">
    <source>
        <dbReference type="EMBL" id="MFD2212735.1"/>
    </source>
</evidence>
<evidence type="ECO:0000256" key="3">
    <source>
        <dbReference type="ARBA" id="ARBA00024344"/>
    </source>
</evidence>
<sequence length="214" mass="24662">MQNQMNQQVMMQQSPNMQPKMNHGGHEMFESQEVISGMIGMLDQYLMYSQFIKDQELKNILQRQYSFISDCYNIMVESFSTGNKPSHSTEVFNMQQSNDVFYGLKPSQPKKPVQSINELGDQCVSSFMLGQCKSMAGLLSVSACEITNPVLRRVAADSVPNFIEMAYEIFLYQNKNHYYQVPQLQQQDMNQMLGAYTTTQNTQMSQQNNNMMMQ</sequence>
<dbReference type="RefSeq" id="WP_247341839.1">
    <property type="nucleotide sequence ID" value="NZ_CP095550.1"/>
</dbReference>
<reference evidence="5" key="1">
    <citation type="journal article" date="2019" name="Int. J. Syst. Evol. Microbiol.">
        <title>The Global Catalogue of Microorganisms (GCM) 10K type strain sequencing project: providing services to taxonomists for standard genome sequencing and annotation.</title>
        <authorList>
            <consortium name="The Broad Institute Genomics Platform"/>
            <consortium name="The Broad Institute Genome Sequencing Center for Infectious Disease"/>
            <person name="Wu L."/>
            <person name="Ma J."/>
        </authorList>
    </citation>
    <scope>NUCLEOTIDE SEQUENCE [LARGE SCALE GENOMIC DNA]</scope>
    <source>
        <strain evidence="5">CGMCC 1.15474</strain>
    </source>
</reference>
<keyword evidence="5" id="KW-1185">Reference proteome</keyword>
<keyword evidence="1" id="KW-0749">Sporulation</keyword>
<keyword evidence="4" id="KW-0167">Capsid protein</keyword>
<evidence type="ECO:0000256" key="2">
    <source>
        <dbReference type="ARBA" id="ARBA00024325"/>
    </source>
</evidence>